<comment type="caution">
    <text evidence="3">The sequence shown here is derived from an EMBL/GenBank/DDBJ whole genome shotgun (WGS) entry which is preliminary data.</text>
</comment>
<dbReference type="Proteomes" id="UP000033965">
    <property type="component" value="Unassembled WGS sequence"/>
</dbReference>
<keyword evidence="1" id="KW-0472">Membrane</keyword>
<organism evidence="3 4">
    <name type="scientific">Candidatus Kaiserbacteria bacterium GW2011_GWA2_49_19</name>
    <dbReference type="NCBI Taxonomy" id="1618669"/>
    <lineage>
        <taxon>Bacteria</taxon>
        <taxon>Candidatus Kaiseribacteriota</taxon>
    </lineage>
</organism>
<feature type="transmembrane region" description="Helical" evidence="1">
    <location>
        <begin position="93"/>
        <end position="115"/>
    </location>
</feature>
<feature type="transmembrane region" description="Helical" evidence="1">
    <location>
        <begin position="58"/>
        <end position="81"/>
    </location>
</feature>
<feature type="signal peptide" evidence="2">
    <location>
        <begin position="1"/>
        <end position="23"/>
    </location>
</feature>
<gene>
    <name evidence="3" type="ORF">UY44_C0009G0013</name>
</gene>
<feature type="chain" id="PRO_5002540341" description="TrbC/VIRB2 family protein" evidence="2">
    <location>
        <begin position="24"/>
        <end position="121"/>
    </location>
</feature>
<dbReference type="AlphaFoldDB" id="A0A0G1VQB4"/>
<evidence type="ECO:0000256" key="2">
    <source>
        <dbReference type="SAM" id="SignalP"/>
    </source>
</evidence>
<protein>
    <recommendedName>
        <fullName evidence="5">TrbC/VIRB2 family protein</fullName>
    </recommendedName>
</protein>
<name>A0A0G1VQB4_9BACT</name>
<evidence type="ECO:0000256" key="1">
    <source>
        <dbReference type="SAM" id="Phobius"/>
    </source>
</evidence>
<keyword evidence="1" id="KW-1133">Transmembrane helix</keyword>
<proteinExistence type="predicted"/>
<keyword evidence="2" id="KW-0732">Signal</keyword>
<keyword evidence="1" id="KW-0812">Transmembrane</keyword>
<evidence type="ECO:0008006" key="5">
    <source>
        <dbReference type="Google" id="ProtNLM"/>
    </source>
</evidence>
<accession>A0A0G1VQB4</accession>
<sequence length="121" mass="12687">MKKIIVSIFISFMVLAPATLVFAANPFATAQRNLSTSVQGLNLPNTVEGTVGTVIKGALGLVGTIFFVLTIYAGILWMTAAGNEERVTKATDIIKASIIGLFITMSAYAITTFVASKVGGQ</sequence>
<dbReference type="InterPro" id="IPR043993">
    <property type="entry name" value="T4SS_pilin"/>
</dbReference>
<evidence type="ECO:0000313" key="3">
    <source>
        <dbReference type="EMBL" id="KKW08500.1"/>
    </source>
</evidence>
<evidence type="ECO:0000313" key="4">
    <source>
        <dbReference type="Proteomes" id="UP000033965"/>
    </source>
</evidence>
<reference evidence="3 4" key="1">
    <citation type="journal article" date="2015" name="Nature">
        <title>rRNA introns, odd ribosomes, and small enigmatic genomes across a large radiation of phyla.</title>
        <authorList>
            <person name="Brown C.T."/>
            <person name="Hug L.A."/>
            <person name="Thomas B.C."/>
            <person name="Sharon I."/>
            <person name="Castelle C.J."/>
            <person name="Singh A."/>
            <person name="Wilkins M.J."/>
            <person name="Williams K.H."/>
            <person name="Banfield J.F."/>
        </authorList>
    </citation>
    <scope>NUCLEOTIDE SEQUENCE [LARGE SCALE GENOMIC DNA]</scope>
</reference>
<dbReference type="Pfam" id="PF18895">
    <property type="entry name" value="T4SS_pilin"/>
    <property type="match status" value="1"/>
</dbReference>
<dbReference type="EMBL" id="LCPZ01000009">
    <property type="protein sequence ID" value="KKW08500.1"/>
    <property type="molecule type" value="Genomic_DNA"/>
</dbReference>